<dbReference type="EMBL" id="CP039375">
    <property type="protein sequence ID" value="QCD65948.1"/>
    <property type="molecule type" value="Genomic_DNA"/>
</dbReference>
<dbReference type="Proteomes" id="UP000297053">
    <property type="component" value="Chromosome"/>
</dbReference>
<protein>
    <submittedName>
        <fullName evidence="2">Uncharacterized protein</fullName>
    </submittedName>
</protein>
<reference evidence="2 3" key="2">
    <citation type="submission" date="2019-04" db="EMBL/GenBank/DDBJ databases">
        <authorList>
            <person name="Yang S."/>
            <person name="Wei W."/>
        </authorList>
    </citation>
    <scope>NUCLEOTIDE SEQUENCE [LARGE SCALE GENOMIC DNA]</scope>
    <source>
        <strain evidence="3">ZP60</strain>
    </source>
</reference>
<gene>
    <name evidence="2" type="ORF">E5139_09975</name>
</gene>
<dbReference type="AlphaFoldDB" id="A0A4D6KBQ9"/>
<dbReference type="KEGG" id="halz:E5139_09975"/>
<dbReference type="RefSeq" id="WP_015762330.1">
    <property type="nucleotide sequence ID" value="NZ_CP039375.1"/>
</dbReference>
<keyword evidence="1" id="KW-0472">Membrane</keyword>
<evidence type="ECO:0000313" key="2">
    <source>
        <dbReference type="EMBL" id="QCD65948.1"/>
    </source>
</evidence>
<evidence type="ECO:0000256" key="1">
    <source>
        <dbReference type="SAM" id="Phobius"/>
    </source>
</evidence>
<proteinExistence type="predicted"/>
<name>A0A4D6KBQ9_9EURY</name>
<reference evidence="2 3" key="1">
    <citation type="submission" date="2019-04" db="EMBL/GenBank/DDBJ databases">
        <title>Complete genome sequence of Arthrobacter sp. ZXY-2 associated with effective atrazine degradation and salt adaptation.</title>
        <authorList>
            <person name="Zhao X."/>
        </authorList>
    </citation>
    <scope>NUCLEOTIDE SEQUENCE [LARGE SCALE GENOMIC DNA]</scope>
    <source>
        <strain evidence="3">ZP60</strain>
    </source>
</reference>
<sequence length="119" mass="11239">MSDEFPAPEAVTVLGVAAVVVGALLPWEVTAAGTTVGLGANGFVAVLAAFAVLATVAVMRGSVTAGRVALAGGLVAALVAGHWIALVAGLDGAGIGVVVSLLGGVGIAVGGGLRLVRGD</sequence>
<keyword evidence="1" id="KW-1133">Transmembrane helix</keyword>
<evidence type="ECO:0000313" key="3">
    <source>
        <dbReference type="Proteomes" id="UP000297053"/>
    </source>
</evidence>
<feature type="transmembrane region" description="Helical" evidence="1">
    <location>
        <begin position="94"/>
        <end position="116"/>
    </location>
</feature>
<feature type="transmembrane region" description="Helical" evidence="1">
    <location>
        <begin position="68"/>
        <end position="88"/>
    </location>
</feature>
<feature type="transmembrane region" description="Helical" evidence="1">
    <location>
        <begin position="41"/>
        <end position="59"/>
    </location>
</feature>
<accession>A0A4D6KBQ9</accession>
<keyword evidence="1" id="KW-0812">Transmembrane</keyword>
<dbReference type="GeneID" id="42179265"/>
<organism evidence="2 3">
    <name type="scientific">Halomicrobium mukohataei</name>
    <dbReference type="NCBI Taxonomy" id="57705"/>
    <lineage>
        <taxon>Archaea</taxon>
        <taxon>Methanobacteriati</taxon>
        <taxon>Methanobacteriota</taxon>
        <taxon>Stenosarchaea group</taxon>
        <taxon>Halobacteria</taxon>
        <taxon>Halobacteriales</taxon>
        <taxon>Haloarculaceae</taxon>
        <taxon>Halomicrobium</taxon>
    </lineage>
</organism>